<accession>A0A9W6PW11</accession>
<dbReference type="EMBL" id="BSRZ01000006">
    <property type="protein sequence ID" value="GLW64687.1"/>
    <property type="molecule type" value="Genomic_DNA"/>
</dbReference>
<organism evidence="1 2">
    <name type="scientific">Actinomadura rubrobrunea</name>
    <dbReference type="NCBI Taxonomy" id="115335"/>
    <lineage>
        <taxon>Bacteria</taxon>
        <taxon>Bacillati</taxon>
        <taxon>Actinomycetota</taxon>
        <taxon>Actinomycetes</taxon>
        <taxon>Streptosporangiales</taxon>
        <taxon>Thermomonosporaceae</taxon>
        <taxon>Actinomadura</taxon>
    </lineage>
</organism>
<dbReference type="Pfam" id="PF00702">
    <property type="entry name" value="Hydrolase"/>
    <property type="match status" value="1"/>
</dbReference>
<dbReference type="Gene3D" id="3.40.50.1000">
    <property type="entry name" value="HAD superfamily/HAD-like"/>
    <property type="match status" value="1"/>
</dbReference>
<dbReference type="InterPro" id="IPR036412">
    <property type="entry name" value="HAD-like_sf"/>
</dbReference>
<dbReference type="RefSeq" id="WP_067911203.1">
    <property type="nucleotide sequence ID" value="NZ_BSRZ01000006.1"/>
</dbReference>
<reference evidence="1" key="1">
    <citation type="submission" date="2023-02" db="EMBL/GenBank/DDBJ databases">
        <title>Actinomadura rubrobrunea NBRC 14622.</title>
        <authorList>
            <person name="Ichikawa N."/>
            <person name="Sato H."/>
            <person name="Tonouchi N."/>
        </authorList>
    </citation>
    <scope>NUCLEOTIDE SEQUENCE</scope>
    <source>
        <strain evidence="1">NBRC 14622</strain>
    </source>
</reference>
<dbReference type="PANTHER" id="PTHR43434">
    <property type="entry name" value="PHOSPHOGLYCOLATE PHOSPHATASE"/>
    <property type="match status" value="1"/>
</dbReference>
<dbReference type="AlphaFoldDB" id="A0A9W6PW11"/>
<protein>
    <submittedName>
        <fullName evidence="1">Haloacid dehalogenase-like hydrolase</fullName>
    </submittedName>
</protein>
<dbReference type="GO" id="GO:0005829">
    <property type="term" value="C:cytosol"/>
    <property type="evidence" value="ECO:0007669"/>
    <property type="project" value="TreeGrafter"/>
</dbReference>
<dbReference type="PANTHER" id="PTHR43434:SF19">
    <property type="entry name" value="PHOSPHONOACETALDEHYDE HYDROLASE"/>
    <property type="match status" value="1"/>
</dbReference>
<comment type="caution">
    <text evidence="1">The sequence shown here is derived from an EMBL/GenBank/DDBJ whole genome shotgun (WGS) entry which is preliminary data.</text>
</comment>
<evidence type="ECO:0000313" key="2">
    <source>
        <dbReference type="Proteomes" id="UP001165124"/>
    </source>
</evidence>
<sequence length="245" mass="25819">MSGAGRITVACLDLAGTTLADGDAVEAAFAEAVAALGVAPGTAAHDRAMARVRDGRGRPKIDIFRELFPGDEARAQAAHLAFERAYDLIVDRRGLVPVPGAETALERLADAGVHVCLITGFGRRTLGRVLDALGWWDRVELALCPEDGVGRGRPWPDLILSAALRLRVDDVRHIAVCGDTENDMLSGRRAGASVVAGVLTGAHDRDRLLRAGATHVLPSVADFPDLLLASSDGTPDDDTLSAVHR</sequence>
<name>A0A9W6PW11_9ACTN</name>
<dbReference type="InterPro" id="IPR050155">
    <property type="entry name" value="HAD-like_hydrolase_sf"/>
</dbReference>
<proteinExistence type="predicted"/>
<dbReference type="SFLD" id="SFLDG01129">
    <property type="entry name" value="C1.5:_HAD__Beta-PGM__Phosphata"/>
    <property type="match status" value="1"/>
</dbReference>
<evidence type="ECO:0000313" key="1">
    <source>
        <dbReference type="EMBL" id="GLW64687.1"/>
    </source>
</evidence>
<dbReference type="Proteomes" id="UP001165124">
    <property type="component" value="Unassembled WGS sequence"/>
</dbReference>
<dbReference type="GO" id="GO:0006281">
    <property type="term" value="P:DNA repair"/>
    <property type="evidence" value="ECO:0007669"/>
    <property type="project" value="TreeGrafter"/>
</dbReference>
<dbReference type="SUPFAM" id="SSF56784">
    <property type="entry name" value="HAD-like"/>
    <property type="match status" value="1"/>
</dbReference>
<dbReference type="InterPro" id="IPR023214">
    <property type="entry name" value="HAD_sf"/>
</dbReference>
<gene>
    <name evidence="1" type="ORF">Arub01_29310</name>
</gene>
<dbReference type="GO" id="GO:0008967">
    <property type="term" value="F:phosphoglycolate phosphatase activity"/>
    <property type="evidence" value="ECO:0007669"/>
    <property type="project" value="TreeGrafter"/>
</dbReference>
<keyword evidence="1" id="KW-0378">Hydrolase</keyword>
<keyword evidence="2" id="KW-1185">Reference proteome</keyword>
<dbReference type="SFLD" id="SFLDS00003">
    <property type="entry name" value="Haloacid_Dehalogenase"/>
    <property type="match status" value="1"/>
</dbReference>